<proteinExistence type="predicted"/>
<accession>A0A6A4QZM4</accession>
<name>A0A6A4QZM4_LUPAL</name>
<dbReference type="InterPro" id="IPR000477">
    <property type="entry name" value="RT_dom"/>
</dbReference>
<keyword evidence="3" id="KW-1185">Reference proteome</keyword>
<dbReference type="AlphaFoldDB" id="A0A6A4QZM4"/>
<reference evidence="3" key="1">
    <citation type="journal article" date="2020" name="Nat. Commun.">
        <title>Genome sequence of the cluster root forming white lupin.</title>
        <authorList>
            <person name="Hufnagel B."/>
            <person name="Marques A."/>
            <person name="Soriano A."/>
            <person name="Marques L."/>
            <person name="Divol F."/>
            <person name="Doumas P."/>
            <person name="Sallet E."/>
            <person name="Mancinotti D."/>
            <person name="Carrere S."/>
            <person name="Marande W."/>
            <person name="Arribat S."/>
            <person name="Keller J."/>
            <person name="Huneau C."/>
            <person name="Blein T."/>
            <person name="Aime D."/>
            <person name="Laguerre M."/>
            <person name="Taylor J."/>
            <person name="Schubert V."/>
            <person name="Nelson M."/>
            <person name="Geu-Flores F."/>
            <person name="Crespi M."/>
            <person name="Gallardo-Guerrero K."/>
            <person name="Delaux P.-M."/>
            <person name="Salse J."/>
            <person name="Berges H."/>
            <person name="Guyot R."/>
            <person name="Gouzy J."/>
            <person name="Peret B."/>
        </authorList>
    </citation>
    <scope>NUCLEOTIDE SEQUENCE [LARGE SCALE GENOMIC DNA]</scope>
    <source>
        <strain evidence="3">cv. Amiga</strain>
    </source>
</reference>
<keyword evidence="2" id="KW-0548">Nucleotidyltransferase</keyword>
<dbReference type="SUPFAM" id="SSF56672">
    <property type="entry name" value="DNA/RNA polymerases"/>
    <property type="match status" value="1"/>
</dbReference>
<comment type="caution">
    <text evidence="2">The sequence shown here is derived from an EMBL/GenBank/DDBJ whole genome shotgun (WGS) entry which is preliminary data.</text>
</comment>
<dbReference type="PANTHER" id="PTHR31635:SF196">
    <property type="entry name" value="REVERSE TRANSCRIPTASE DOMAIN-CONTAINING PROTEIN-RELATED"/>
    <property type="match status" value="1"/>
</dbReference>
<keyword evidence="2" id="KW-0695">RNA-directed DNA polymerase</keyword>
<dbReference type="EMBL" id="WOCE01000002">
    <property type="protein sequence ID" value="KAE9619300.1"/>
    <property type="molecule type" value="Genomic_DNA"/>
</dbReference>
<gene>
    <name evidence="2" type="ORF">Lalb_Chr02g0151641</name>
</gene>
<protein>
    <submittedName>
        <fullName evidence="2">Putative RNA-directed DNA polymerase</fullName>
    </submittedName>
</protein>
<sequence>MTLLEDGERILTSQEDIGTHVLNYFTDLFASTNNIYHNNLIQVVIPRLVSDSENNMLTIIPTDDEIKSAVFAMNGDGAPGPDGFGGCFYQSFWDIVGQDVCNSIRQFFSPGWLLPNLNSNTLVLIPKSPNADKIEEFIPIALANFQFKIIIKVLADRLALISPRIVSQEQRGFIKERNIKDCICLASEAINMHDHKTFGGNLAIKLDIKKAFDTMDCDFLLETLNAFGFNQQFISWVRVILHSTKLSINVNGHNVGFFSCKRGVRQGDSLSPLLFCLAEDVVSRGISKLLADRKLSLIAGPNKIQPPSHVLYADDVLIFCKGIKRNLEHLNSLLSDYAQASGQHINLQKSKFYTCNASPRKVVTLCSILGFNAGHLPFNYLGIPLFKVKPKRVNLQPIADRILQKLSN</sequence>
<dbReference type="PANTHER" id="PTHR31635">
    <property type="entry name" value="REVERSE TRANSCRIPTASE DOMAIN-CONTAINING PROTEIN-RELATED"/>
    <property type="match status" value="1"/>
</dbReference>
<dbReference type="OrthoDB" id="1743918at2759"/>
<organism evidence="2 3">
    <name type="scientific">Lupinus albus</name>
    <name type="common">White lupine</name>
    <name type="synonym">Lupinus termis</name>
    <dbReference type="NCBI Taxonomy" id="3870"/>
    <lineage>
        <taxon>Eukaryota</taxon>
        <taxon>Viridiplantae</taxon>
        <taxon>Streptophyta</taxon>
        <taxon>Embryophyta</taxon>
        <taxon>Tracheophyta</taxon>
        <taxon>Spermatophyta</taxon>
        <taxon>Magnoliopsida</taxon>
        <taxon>eudicotyledons</taxon>
        <taxon>Gunneridae</taxon>
        <taxon>Pentapetalae</taxon>
        <taxon>rosids</taxon>
        <taxon>fabids</taxon>
        <taxon>Fabales</taxon>
        <taxon>Fabaceae</taxon>
        <taxon>Papilionoideae</taxon>
        <taxon>50 kb inversion clade</taxon>
        <taxon>genistoids sensu lato</taxon>
        <taxon>core genistoids</taxon>
        <taxon>Genisteae</taxon>
        <taxon>Lupinus</taxon>
    </lineage>
</organism>
<dbReference type="GO" id="GO:0003964">
    <property type="term" value="F:RNA-directed DNA polymerase activity"/>
    <property type="evidence" value="ECO:0007669"/>
    <property type="project" value="UniProtKB-KW"/>
</dbReference>
<dbReference type="InterPro" id="IPR043502">
    <property type="entry name" value="DNA/RNA_pol_sf"/>
</dbReference>
<dbReference type="PROSITE" id="PS50878">
    <property type="entry name" value="RT_POL"/>
    <property type="match status" value="1"/>
</dbReference>
<evidence type="ECO:0000313" key="3">
    <source>
        <dbReference type="Proteomes" id="UP000447434"/>
    </source>
</evidence>
<dbReference type="Pfam" id="PF00078">
    <property type="entry name" value="RVT_1"/>
    <property type="match status" value="1"/>
</dbReference>
<keyword evidence="2" id="KW-0808">Transferase</keyword>
<evidence type="ECO:0000313" key="2">
    <source>
        <dbReference type="EMBL" id="KAE9619300.1"/>
    </source>
</evidence>
<dbReference type="Proteomes" id="UP000447434">
    <property type="component" value="Chromosome 2"/>
</dbReference>
<evidence type="ECO:0000259" key="1">
    <source>
        <dbReference type="PROSITE" id="PS50878"/>
    </source>
</evidence>
<dbReference type="CDD" id="cd01650">
    <property type="entry name" value="RT_nLTR_like"/>
    <property type="match status" value="1"/>
</dbReference>
<feature type="domain" description="Reverse transcriptase" evidence="1">
    <location>
        <begin position="106"/>
        <end position="385"/>
    </location>
</feature>